<evidence type="ECO:0000256" key="9">
    <source>
        <dbReference type="ARBA" id="ARBA00022842"/>
    </source>
</evidence>
<evidence type="ECO:0000313" key="15">
    <source>
        <dbReference type="EMBL" id="AIW65581.1"/>
    </source>
</evidence>
<dbReference type="SUPFAM" id="SSF56655">
    <property type="entry name" value="Carbohydrate phosphatase"/>
    <property type="match status" value="1"/>
</dbReference>
<dbReference type="PANTHER" id="PTHR11556:SF1">
    <property type="entry name" value="FRUCTOSE-BISPHOSPHATASE"/>
    <property type="match status" value="1"/>
</dbReference>
<organism evidence="15">
    <name type="scientific">Tigriopus japonicus</name>
    <name type="common">Copepod</name>
    <dbReference type="NCBI Taxonomy" id="158387"/>
    <lineage>
        <taxon>Eukaryota</taxon>
        <taxon>Metazoa</taxon>
        <taxon>Ecdysozoa</taxon>
        <taxon>Arthropoda</taxon>
        <taxon>Crustacea</taxon>
        <taxon>Multicrustacea</taxon>
        <taxon>Hexanauplia</taxon>
        <taxon>Copepoda</taxon>
        <taxon>Harpacticoida</taxon>
        <taxon>Harpacticidae</taxon>
        <taxon>Tigriopus</taxon>
    </lineage>
</organism>
<dbReference type="EMBL" id="KF951018">
    <property type="protein sequence ID" value="AIW65581.1"/>
    <property type="molecule type" value="mRNA"/>
</dbReference>
<dbReference type="Gene3D" id="3.30.540.10">
    <property type="entry name" value="Fructose-1,6-Bisphosphatase, subunit A, domain 1"/>
    <property type="match status" value="1"/>
</dbReference>
<evidence type="ECO:0000259" key="14">
    <source>
        <dbReference type="Pfam" id="PF18913"/>
    </source>
</evidence>
<dbReference type="NCBIfam" id="NF006778">
    <property type="entry name" value="PRK09293.1-1"/>
    <property type="match status" value="1"/>
</dbReference>
<dbReference type="CDD" id="cd00354">
    <property type="entry name" value="FBPase"/>
    <property type="match status" value="1"/>
</dbReference>
<comment type="pathway">
    <text evidence="3">Carbohydrate biosynthesis; gluconeogenesis.</text>
</comment>
<dbReference type="InterPro" id="IPR033391">
    <property type="entry name" value="FBPase_N"/>
</dbReference>
<dbReference type="GO" id="GO:0005986">
    <property type="term" value="P:sucrose biosynthetic process"/>
    <property type="evidence" value="ECO:0007669"/>
    <property type="project" value="TreeGrafter"/>
</dbReference>
<evidence type="ECO:0000256" key="8">
    <source>
        <dbReference type="ARBA" id="ARBA00022801"/>
    </source>
</evidence>
<comment type="catalytic activity">
    <reaction evidence="1">
        <text>beta-D-fructose 1,6-bisphosphate + H2O = beta-D-fructose 6-phosphate + phosphate</text>
        <dbReference type="Rhea" id="RHEA:11064"/>
        <dbReference type="ChEBI" id="CHEBI:15377"/>
        <dbReference type="ChEBI" id="CHEBI:32966"/>
        <dbReference type="ChEBI" id="CHEBI:43474"/>
        <dbReference type="ChEBI" id="CHEBI:57634"/>
        <dbReference type="EC" id="3.1.3.11"/>
    </reaction>
</comment>
<dbReference type="Pfam" id="PF00316">
    <property type="entry name" value="FBPase"/>
    <property type="match status" value="1"/>
</dbReference>
<evidence type="ECO:0000256" key="11">
    <source>
        <dbReference type="ARBA" id="ARBA00032973"/>
    </source>
</evidence>
<dbReference type="GO" id="GO:0006000">
    <property type="term" value="P:fructose metabolic process"/>
    <property type="evidence" value="ECO:0007669"/>
    <property type="project" value="TreeGrafter"/>
</dbReference>
<proteinExistence type="evidence at transcript level"/>
<evidence type="ECO:0000256" key="5">
    <source>
        <dbReference type="ARBA" id="ARBA00011881"/>
    </source>
</evidence>
<evidence type="ECO:0000256" key="12">
    <source>
        <dbReference type="RuleBase" id="RU000508"/>
    </source>
</evidence>
<dbReference type="PANTHER" id="PTHR11556">
    <property type="entry name" value="FRUCTOSE-1,6-BISPHOSPHATASE-RELATED"/>
    <property type="match status" value="1"/>
</dbReference>
<dbReference type="GO" id="GO:0006002">
    <property type="term" value="P:fructose 6-phosphate metabolic process"/>
    <property type="evidence" value="ECO:0007669"/>
    <property type="project" value="TreeGrafter"/>
</dbReference>
<keyword evidence="8 12" id="KW-0378">Hydrolase</keyword>
<evidence type="ECO:0000259" key="13">
    <source>
        <dbReference type="Pfam" id="PF00316"/>
    </source>
</evidence>
<keyword evidence="10 12" id="KW-0119">Carbohydrate metabolism</keyword>
<dbReference type="GO" id="GO:0042132">
    <property type="term" value="F:fructose 1,6-bisphosphate 1-phosphatase activity"/>
    <property type="evidence" value="ECO:0007669"/>
    <property type="project" value="UniProtKB-EC"/>
</dbReference>
<feature type="domain" description="Fructose-1-6-bisphosphatase class I N-terminal" evidence="13">
    <location>
        <begin position="14"/>
        <end position="202"/>
    </location>
</feature>
<gene>
    <name evidence="15" type="primary">F16pase2</name>
</gene>
<evidence type="ECO:0000256" key="7">
    <source>
        <dbReference type="ARBA" id="ARBA00022723"/>
    </source>
</evidence>
<dbReference type="AlphaFoldDB" id="A0A3S6CDN8"/>
<dbReference type="FunFam" id="3.30.540.10:FF:000002">
    <property type="entry name" value="Fructose-1,6-bisphosphatase class 1"/>
    <property type="match status" value="1"/>
</dbReference>
<dbReference type="PIRSF" id="PIRSF000904">
    <property type="entry name" value="FBPtase_SBPase"/>
    <property type="match status" value="1"/>
</dbReference>
<dbReference type="GO" id="GO:0006094">
    <property type="term" value="P:gluconeogenesis"/>
    <property type="evidence" value="ECO:0007669"/>
    <property type="project" value="TreeGrafter"/>
</dbReference>
<comment type="subunit">
    <text evidence="5">Homotetramer.</text>
</comment>
<dbReference type="InterPro" id="IPR000146">
    <property type="entry name" value="FBPase_class-1"/>
</dbReference>
<dbReference type="GO" id="GO:0030388">
    <property type="term" value="P:fructose 1,6-bisphosphate metabolic process"/>
    <property type="evidence" value="ECO:0007669"/>
    <property type="project" value="TreeGrafter"/>
</dbReference>
<reference evidence="15" key="1">
    <citation type="submission" date="2013-12" db="EMBL/GenBank/DDBJ databases">
        <authorList>
            <person name="Lee J.-S."/>
        </authorList>
    </citation>
    <scope>NUCLEOTIDE SEQUENCE</scope>
</reference>
<protein>
    <recommendedName>
        <fullName evidence="6">fructose-bisphosphatase</fullName>
        <ecNumber evidence="6">3.1.3.11</ecNumber>
    </recommendedName>
    <alternativeName>
        <fullName evidence="11">D-fructose-1,6-bisphosphate 1-phosphohydrolase</fullName>
    </alternativeName>
</protein>
<comment type="cofactor">
    <cofactor evidence="2">
        <name>Mg(2+)</name>
        <dbReference type="ChEBI" id="CHEBI:18420"/>
    </cofactor>
</comment>
<dbReference type="FunFam" id="3.40.190.80:FF:000001">
    <property type="entry name" value="Fructose-1,6-bisphosphatase class 1"/>
    <property type="match status" value="1"/>
</dbReference>
<dbReference type="PIRSF" id="PIRSF500210">
    <property type="entry name" value="FBPtase"/>
    <property type="match status" value="1"/>
</dbReference>
<dbReference type="GO" id="GO:0046872">
    <property type="term" value="F:metal ion binding"/>
    <property type="evidence" value="ECO:0007669"/>
    <property type="project" value="UniProtKB-KW"/>
</dbReference>
<dbReference type="GO" id="GO:0005829">
    <property type="term" value="C:cytosol"/>
    <property type="evidence" value="ECO:0007669"/>
    <property type="project" value="TreeGrafter"/>
</dbReference>
<keyword evidence="9" id="KW-0460">Magnesium</keyword>
<dbReference type="PRINTS" id="PR00115">
    <property type="entry name" value="F16BPHPHTASE"/>
</dbReference>
<evidence type="ECO:0000256" key="1">
    <source>
        <dbReference type="ARBA" id="ARBA00001273"/>
    </source>
</evidence>
<dbReference type="InterPro" id="IPR044015">
    <property type="entry name" value="FBPase_C_dom"/>
</dbReference>
<sequence length="335" mass="37058">MEHRSQGLNSNSLTLMRHCLNNLMDKPDGQELVSLLVSIQSVVKNIGAAVRRAGISRLFGAEGSVNVQGEEQQKLDIIANQTFINYLGNSFATCLLVSEEMDNVVEVENEKQGSFIVCFDPLDGSNNIDCLASIGSIFAIYKRKTPKGTAPSLEDVLQPGRQLVAAGYALYGSALMMVLSTGNGVNGFIMDPSIGEFVLTKPNITMNQTIRRQYSVNESYRNSWDPKIQKYIDTKKQGDEPIPQRYIGTFIADFHRTLMYGGIFLYPNNAASPKGKLRLLYECNPASFIIEQAGGRGTNGQEDVLDIQPLTIHDRTQVFLGSKHEIEDLHTCLNQ</sequence>
<dbReference type="InterPro" id="IPR028343">
    <property type="entry name" value="FBPtase"/>
</dbReference>
<evidence type="ECO:0000256" key="3">
    <source>
        <dbReference type="ARBA" id="ARBA00004742"/>
    </source>
</evidence>
<evidence type="ECO:0000256" key="10">
    <source>
        <dbReference type="ARBA" id="ARBA00023277"/>
    </source>
</evidence>
<evidence type="ECO:0000256" key="2">
    <source>
        <dbReference type="ARBA" id="ARBA00001946"/>
    </source>
</evidence>
<comment type="similarity">
    <text evidence="4 12">Belongs to the FBPase class 1 family.</text>
</comment>
<accession>A0A3S6CDN8</accession>
<dbReference type="Pfam" id="PF18913">
    <property type="entry name" value="FBPase_C"/>
    <property type="match status" value="1"/>
</dbReference>
<keyword evidence="7" id="KW-0479">Metal-binding</keyword>
<dbReference type="HAMAP" id="MF_01855">
    <property type="entry name" value="FBPase_class1"/>
    <property type="match status" value="1"/>
</dbReference>
<dbReference type="EC" id="3.1.3.11" evidence="6"/>
<evidence type="ECO:0000256" key="4">
    <source>
        <dbReference type="ARBA" id="ARBA00010941"/>
    </source>
</evidence>
<evidence type="ECO:0000256" key="6">
    <source>
        <dbReference type="ARBA" id="ARBA00013093"/>
    </source>
</evidence>
<dbReference type="Gene3D" id="3.40.190.80">
    <property type="match status" value="1"/>
</dbReference>
<feature type="domain" description="Fructose-1-6-bisphosphatase class 1 C-terminal" evidence="14">
    <location>
        <begin position="212"/>
        <end position="333"/>
    </location>
</feature>
<name>A0A3S6CDN8_TIGJA</name>